<evidence type="ECO:0000313" key="2">
    <source>
        <dbReference type="Proteomes" id="UP000295832"/>
    </source>
</evidence>
<evidence type="ECO:0000313" key="1">
    <source>
        <dbReference type="EMBL" id="TDX48292.1"/>
    </source>
</evidence>
<accession>A0A4R8GR32</accession>
<sequence>MGAETKVVQCAGHKNNGDRCTREKEVPIDFEGEWRCWQHPKGGQKKSKQGAGHKLPQDKVEQIKADLQVYTSINYIAKRNEVSWETVKRIEEEYEDDIEKYRDEKKKEFADRAWESIQDAMKIGDRKLKLTLEKSEELDYIMKKLVNTANQEDVSFRALKDQLKLVSALADYSLRDLSTFVGTLIDKHELVTGGATSRTENEHTHNVDPIAAILQADKEIEEGDKDGSG</sequence>
<reference evidence="1 2" key="1">
    <citation type="submission" date="2019-03" db="EMBL/GenBank/DDBJ databases">
        <title>Subsurface microbial communities from deep shales in Ohio and West Virginia, USA.</title>
        <authorList>
            <person name="Wrighton K."/>
        </authorList>
    </citation>
    <scope>NUCLEOTIDE SEQUENCE [LARGE SCALE GENOMIC DNA]</scope>
    <source>
        <strain evidence="1 2">MSL 6dP</strain>
    </source>
</reference>
<proteinExistence type="predicted"/>
<gene>
    <name evidence="1" type="ORF">C7959_13019</name>
</gene>
<organism evidence="1 2">
    <name type="scientific">Orenia marismortui</name>
    <dbReference type="NCBI Taxonomy" id="46469"/>
    <lineage>
        <taxon>Bacteria</taxon>
        <taxon>Bacillati</taxon>
        <taxon>Bacillota</taxon>
        <taxon>Clostridia</taxon>
        <taxon>Halanaerobiales</taxon>
        <taxon>Halobacteroidaceae</taxon>
        <taxon>Orenia</taxon>
    </lineage>
</organism>
<dbReference type="EMBL" id="SOEG01000030">
    <property type="protein sequence ID" value="TDX48292.1"/>
    <property type="molecule type" value="Genomic_DNA"/>
</dbReference>
<comment type="caution">
    <text evidence="1">The sequence shown here is derived from an EMBL/GenBank/DDBJ whole genome shotgun (WGS) entry which is preliminary data.</text>
</comment>
<dbReference type="Proteomes" id="UP000295832">
    <property type="component" value="Unassembled WGS sequence"/>
</dbReference>
<name>A0A4R8GR32_9FIRM</name>
<dbReference type="AlphaFoldDB" id="A0A4R8GR32"/>
<dbReference type="RefSeq" id="WP_134118204.1">
    <property type="nucleotide sequence ID" value="NZ_SOEG01000030.1"/>
</dbReference>
<protein>
    <submittedName>
        <fullName evidence="1">Uncharacterized protein</fullName>
    </submittedName>
</protein>
<keyword evidence="2" id="KW-1185">Reference proteome</keyword>